<name>A0A7J7ZXZ6_MYOMY</name>
<organism evidence="2 3">
    <name type="scientific">Myotis myotis</name>
    <name type="common">Greater mouse-eared bat</name>
    <name type="synonym">Vespertilio myotis</name>
    <dbReference type="NCBI Taxonomy" id="51298"/>
    <lineage>
        <taxon>Eukaryota</taxon>
        <taxon>Metazoa</taxon>
        <taxon>Chordata</taxon>
        <taxon>Craniata</taxon>
        <taxon>Vertebrata</taxon>
        <taxon>Euteleostomi</taxon>
        <taxon>Mammalia</taxon>
        <taxon>Eutheria</taxon>
        <taxon>Laurasiatheria</taxon>
        <taxon>Chiroptera</taxon>
        <taxon>Yangochiroptera</taxon>
        <taxon>Vespertilionidae</taxon>
        <taxon>Myotis</taxon>
    </lineage>
</organism>
<keyword evidence="3" id="KW-1185">Reference proteome</keyword>
<evidence type="ECO:0000313" key="3">
    <source>
        <dbReference type="Proteomes" id="UP000527355"/>
    </source>
</evidence>
<evidence type="ECO:0000256" key="1">
    <source>
        <dbReference type="SAM" id="MobiDB-lite"/>
    </source>
</evidence>
<reference evidence="2 3" key="1">
    <citation type="journal article" date="2020" name="Nature">
        <title>Six reference-quality genomes reveal evolution of bat adaptations.</title>
        <authorList>
            <person name="Jebb D."/>
            <person name="Huang Z."/>
            <person name="Pippel M."/>
            <person name="Hughes G.M."/>
            <person name="Lavrichenko K."/>
            <person name="Devanna P."/>
            <person name="Winkler S."/>
            <person name="Jermiin L.S."/>
            <person name="Skirmuntt E.C."/>
            <person name="Katzourakis A."/>
            <person name="Burkitt-Gray L."/>
            <person name="Ray D.A."/>
            <person name="Sullivan K.A.M."/>
            <person name="Roscito J.G."/>
            <person name="Kirilenko B.M."/>
            <person name="Davalos L.M."/>
            <person name="Corthals A.P."/>
            <person name="Power M.L."/>
            <person name="Jones G."/>
            <person name="Ransome R.D."/>
            <person name="Dechmann D.K.N."/>
            <person name="Locatelli A.G."/>
            <person name="Puechmaille S.J."/>
            <person name="Fedrigo O."/>
            <person name="Jarvis E.D."/>
            <person name="Hiller M."/>
            <person name="Vernes S.C."/>
            <person name="Myers E.W."/>
            <person name="Teeling E.C."/>
        </authorList>
    </citation>
    <scope>NUCLEOTIDE SEQUENCE [LARGE SCALE GENOMIC DNA]</scope>
    <source>
        <strain evidence="2">MMyoMyo1</strain>
        <tissue evidence="2">Flight muscle</tissue>
    </source>
</reference>
<evidence type="ECO:0000313" key="2">
    <source>
        <dbReference type="EMBL" id="KAF6379177.1"/>
    </source>
</evidence>
<dbReference type="Proteomes" id="UP000527355">
    <property type="component" value="Unassembled WGS sequence"/>
</dbReference>
<dbReference type="EMBL" id="JABWUV010000002">
    <property type="protein sequence ID" value="KAF6379177.1"/>
    <property type="molecule type" value="Genomic_DNA"/>
</dbReference>
<gene>
    <name evidence="2" type="ORF">mMyoMyo1_009997</name>
</gene>
<dbReference type="AlphaFoldDB" id="A0A7J7ZXZ6"/>
<accession>A0A7J7ZXZ6</accession>
<comment type="caution">
    <text evidence="2">The sequence shown here is derived from an EMBL/GenBank/DDBJ whole genome shotgun (WGS) entry which is preliminary data.</text>
</comment>
<proteinExistence type="predicted"/>
<feature type="region of interest" description="Disordered" evidence="1">
    <location>
        <begin position="1"/>
        <end position="23"/>
    </location>
</feature>
<protein>
    <submittedName>
        <fullName evidence="2">Uncharacterized protein</fullName>
    </submittedName>
</protein>
<sequence>MPDNPVLPCMSPKPPPGAGAQRKLNCVSSRAGPLRGTPGTPAASISLSHNSHWFLQPEVMGTSLPSFGTLDWGSGVGLGSLFLMGGLGDIPPDSRYATRACWISPFCASTPPTSLNALSSLLL</sequence>